<evidence type="ECO:0000313" key="5">
    <source>
        <dbReference type="Proteomes" id="UP001338125"/>
    </source>
</evidence>
<dbReference type="Gene3D" id="3.30.470.20">
    <property type="entry name" value="ATP-grasp fold, B domain"/>
    <property type="match status" value="1"/>
</dbReference>
<comment type="caution">
    <text evidence="4">The sequence shown here is derived from an EMBL/GenBank/DDBJ whole genome shotgun (WGS) entry which is preliminary data.</text>
</comment>
<feature type="domain" description="ATP-grasp" evidence="3">
    <location>
        <begin position="163"/>
        <end position="390"/>
    </location>
</feature>
<sequence length="453" mass="50679">MASRVEFDNTFKELYELGSNKKQEVYLSYAVPVGRRQVTRALPISSKYAYQDPLATDDAAFMARLSTHVAPQTFSNIAGAMNLIMYDLDGSEDDSWDPQPRLDTAEVMSQFVKHQRPKVTYMTSPSDIVLPPGAVLHVTNPMDCLEHLPATVNPESHYQALSKRELALSGLPTPKSFVIDTVLKPAEAQDPALRDAEVRRMLQFIEEWPLPFVIKLPQALGGEGVFLIRSEEARSKALDLLDGEVDLMMCRLSEENAHLRPVSLIVQEMLVGTGIDIAFFITRSGEPVLTSACDQFIEHGHWDGGHISYTDQPRMHKHYMPVVKAVAEYMHNLGYFGPMGIDVMDGHNGETLVIDLNTRVSGSHALGFLKNHFHIKRGFQDAAILFAIVLNVGLAQFKRKFRREFRQGRMIIAGWCHMKGNKSSLASVIIGGEDRVRLDKLCGRVRALEVPSH</sequence>
<reference evidence="4 5" key="1">
    <citation type="submission" date="2024-01" db="EMBL/GenBank/DDBJ databases">
        <title>Complete genome of Cladobotryum mycophilum ATHUM6906.</title>
        <authorList>
            <person name="Christinaki A.C."/>
            <person name="Myridakis A.I."/>
            <person name="Kouvelis V.N."/>
        </authorList>
    </citation>
    <scope>NUCLEOTIDE SEQUENCE [LARGE SCALE GENOMIC DNA]</scope>
    <source>
        <strain evidence="4 5">ATHUM6906</strain>
    </source>
</reference>
<dbReference type="InterPro" id="IPR003806">
    <property type="entry name" value="ATP-grasp_PylC-type"/>
</dbReference>
<keyword evidence="2" id="KW-0472">Membrane</keyword>
<dbReference type="InterPro" id="IPR053269">
    <property type="entry name" value="Asp-Met_ligase"/>
</dbReference>
<evidence type="ECO:0000256" key="1">
    <source>
        <dbReference type="PROSITE-ProRule" id="PRU00409"/>
    </source>
</evidence>
<accession>A0ABR0SQX1</accession>
<dbReference type="Pfam" id="PF02655">
    <property type="entry name" value="ATP-grasp_3"/>
    <property type="match status" value="1"/>
</dbReference>
<dbReference type="SUPFAM" id="SSF56059">
    <property type="entry name" value="Glutathione synthetase ATP-binding domain-like"/>
    <property type="match status" value="1"/>
</dbReference>
<keyword evidence="1" id="KW-0067">ATP-binding</keyword>
<dbReference type="PROSITE" id="PS50975">
    <property type="entry name" value="ATP_GRASP"/>
    <property type="match status" value="1"/>
</dbReference>
<evidence type="ECO:0000313" key="4">
    <source>
        <dbReference type="EMBL" id="KAK5994125.1"/>
    </source>
</evidence>
<keyword evidence="2" id="KW-0812">Transmembrane</keyword>
<dbReference type="InterPro" id="IPR011761">
    <property type="entry name" value="ATP-grasp"/>
</dbReference>
<keyword evidence="5" id="KW-1185">Reference proteome</keyword>
<gene>
    <name evidence="4" type="ORF">PT974_07565</name>
</gene>
<dbReference type="PANTHER" id="PTHR37018:SF1">
    <property type="entry name" value="CULTURE SPECIFIC PROTEIN, PUTATIVE (AFU_ORTHOLOGUE AFUA_2G00130)-RELATED"/>
    <property type="match status" value="1"/>
</dbReference>
<feature type="transmembrane region" description="Helical" evidence="2">
    <location>
        <begin position="378"/>
        <end position="397"/>
    </location>
</feature>
<dbReference type="PANTHER" id="PTHR37018">
    <property type="entry name" value="CULTURE SPECIFIC PROTEIN, PUTATIVE (AFU_ORTHOLOGUE AFUA_2G00130)-RELATED"/>
    <property type="match status" value="1"/>
</dbReference>
<organism evidence="4 5">
    <name type="scientific">Cladobotryum mycophilum</name>
    <dbReference type="NCBI Taxonomy" id="491253"/>
    <lineage>
        <taxon>Eukaryota</taxon>
        <taxon>Fungi</taxon>
        <taxon>Dikarya</taxon>
        <taxon>Ascomycota</taxon>
        <taxon>Pezizomycotina</taxon>
        <taxon>Sordariomycetes</taxon>
        <taxon>Hypocreomycetidae</taxon>
        <taxon>Hypocreales</taxon>
        <taxon>Hypocreaceae</taxon>
        <taxon>Cladobotryum</taxon>
    </lineage>
</organism>
<name>A0ABR0SQX1_9HYPO</name>
<proteinExistence type="predicted"/>
<protein>
    <recommendedName>
        <fullName evidence="3">ATP-grasp domain-containing protein</fullName>
    </recommendedName>
</protein>
<dbReference type="Proteomes" id="UP001338125">
    <property type="component" value="Unassembled WGS sequence"/>
</dbReference>
<keyword evidence="2" id="KW-1133">Transmembrane helix</keyword>
<evidence type="ECO:0000259" key="3">
    <source>
        <dbReference type="PROSITE" id="PS50975"/>
    </source>
</evidence>
<evidence type="ECO:0000256" key="2">
    <source>
        <dbReference type="SAM" id="Phobius"/>
    </source>
</evidence>
<dbReference type="EMBL" id="JAVFKD010000012">
    <property type="protein sequence ID" value="KAK5994125.1"/>
    <property type="molecule type" value="Genomic_DNA"/>
</dbReference>
<keyword evidence="1" id="KW-0547">Nucleotide-binding</keyword>